<gene>
    <name evidence="1" type="ORF">SAMN06265377_3167</name>
</gene>
<sequence>MEKDRVLPFLGHRVLDLDPFNIIDNKHMAIEYPFLKGPMTPSNTHAGYLAKCETVCVNQNLKTRR</sequence>
<reference evidence="2" key="1">
    <citation type="submission" date="2017-09" db="EMBL/GenBank/DDBJ databases">
        <authorList>
            <person name="Varghese N."/>
            <person name="Submissions S."/>
        </authorList>
    </citation>
    <scope>NUCLEOTIDE SEQUENCE [LARGE SCALE GENOMIC DNA]</scope>
    <source>
        <strain evidence="2">DSM 25885</strain>
    </source>
</reference>
<organism evidence="1 2">
    <name type="scientific">Flagellimonas pacifica</name>
    <dbReference type="NCBI Taxonomy" id="1247520"/>
    <lineage>
        <taxon>Bacteria</taxon>
        <taxon>Pseudomonadati</taxon>
        <taxon>Bacteroidota</taxon>
        <taxon>Flavobacteriia</taxon>
        <taxon>Flavobacteriales</taxon>
        <taxon>Flavobacteriaceae</taxon>
        <taxon>Flagellimonas</taxon>
    </lineage>
</organism>
<accession>A0A285MVV9</accession>
<evidence type="ECO:0000313" key="2">
    <source>
        <dbReference type="Proteomes" id="UP000219048"/>
    </source>
</evidence>
<dbReference type="EMBL" id="OBEH01000005">
    <property type="protein sequence ID" value="SNZ01329.1"/>
    <property type="molecule type" value="Genomic_DNA"/>
</dbReference>
<name>A0A285MVV9_9FLAO</name>
<protein>
    <submittedName>
        <fullName evidence="1">Uncharacterized protein</fullName>
    </submittedName>
</protein>
<evidence type="ECO:0000313" key="1">
    <source>
        <dbReference type="EMBL" id="SNZ01329.1"/>
    </source>
</evidence>
<dbReference type="AlphaFoldDB" id="A0A285MVV9"/>
<proteinExistence type="predicted"/>
<dbReference type="Proteomes" id="UP000219048">
    <property type="component" value="Unassembled WGS sequence"/>
</dbReference>
<dbReference type="RefSeq" id="WP_097046783.1">
    <property type="nucleotide sequence ID" value="NZ_OBEH01000005.1"/>
</dbReference>
<keyword evidence="2" id="KW-1185">Reference proteome</keyword>